<protein>
    <submittedName>
        <fullName evidence="2">Unannotated protein</fullName>
    </submittedName>
</protein>
<organism evidence="2">
    <name type="scientific">freshwater metagenome</name>
    <dbReference type="NCBI Taxonomy" id="449393"/>
    <lineage>
        <taxon>unclassified sequences</taxon>
        <taxon>metagenomes</taxon>
        <taxon>ecological metagenomes</taxon>
    </lineage>
</organism>
<evidence type="ECO:0000313" key="2">
    <source>
        <dbReference type="EMBL" id="CAB5151788.1"/>
    </source>
</evidence>
<name>A0A6J7W6L4_9ZZZZ</name>
<dbReference type="EMBL" id="CAFBRY010000041">
    <property type="protein sequence ID" value="CAB5151788.1"/>
    <property type="molecule type" value="Genomic_DNA"/>
</dbReference>
<dbReference type="AlphaFoldDB" id="A0A6J7W6L4"/>
<gene>
    <name evidence="2" type="ORF">UFOPK4427_01137</name>
</gene>
<proteinExistence type="predicted"/>
<reference evidence="2" key="1">
    <citation type="submission" date="2020-05" db="EMBL/GenBank/DDBJ databases">
        <authorList>
            <person name="Chiriac C."/>
            <person name="Salcher M."/>
            <person name="Ghai R."/>
            <person name="Kavagutti S V."/>
        </authorList>
    </citation>
    <scope>NUCLEOTIDE SEQUENCE</scope>
</reference>
<feature type="compositionally biased region" description="Low complexity" evidence="1">
    <location>
        <begin position="101"/>
        <end position="126"/>
    </location>
</feature>
<accession>A0A6J7W6L4</accession>
<evidence type="ECO:0000256" key="1">
    <source>
        <dbReference type="SAM" id="MobiDB-lite"/>
    </source>
</evidence>
<sequence>MILSAKSARDAPRRIRIGVLPSPCGTTAPPSCGACILSNSSRNAFLDLALRPDFLLAFFPNAPPAPPRCGGRPPPGRCGPPAGAPPAALDLYGDAGAPVDGAPVRGGNPAPAGGRDPGGRAANPGRTEPGRGPDIPGRCGAPVGRCGGRGTAPPVENGLLPGRGGRGTALPVENGLLPGRAAGFGSSAFSSATISAA</sequence>
<feature type="region of interest" description="Disordered" evidence="1">
    <location>
        <begin position="67"/>
        <end position="166"/>
    </location>
</feature>
<feature type="compositionally biased region" description="Pro residues" evidence="1">
    <location>
        <begin position="67"/>
        <end position="84"/>
    </location>
</feature>